<dbReference type="RefSeq" id="WP_134077831.1">
    <property type="nucleotide sequence ID" value="NZ_SOEB01000009.1"/>
</dbReference>
<feature type="transmembrane region" description="Helical" evidence="1">
    <location>
        <begin position="211"/>
        <end position="237"/>
    </location>
</feature>
<feature type="transmembrane region" description="Helical" evidence="1">
    <location>
        <begin position="142"/>
        <end position="160"/>
    </location>
</feature>
<dbReference type="EMBL" id="SOEB01000009">
    <property type="protein sequence ID" value="TDX29307.1"/>
    <property type="molecule type" value="Genomic_DNA"/>
</dbReference>
<proteinExistence type="predicted"/>
<feature type="transmembrane region" description="Helical" evidence="1">
    <location>
        <begin position="310"/>
        <end position="328"/>
    </location>
</feature>
<evidence type="ECO:0000256" key="1">
    <source>
        <dbReference type="SAM" id="Phobius"/>
    </source>
</evidence>
<name>A0A4R8G2K2_9RHOB</name>
<accession>A0A4R8G2K2</accession>
<dbReference type="Proteomes" id="UP000295484">
    <property type="component" value="Unassembled WGS sequence"/>
</dbReference>
<feature type="transmembrane region" description="Helical" evidence="1">
    <location>
        <begin position="84"/>
        <end position="104"/>
    </location>
</feature>
<gene>
    <name evidence="2" type="ORF">EV657_109128</name>
</gene>
<feature type="transmembrane region" description="Helical" evidence="1">
    <location>
        <begin position="335"/>
        <end position="354"/>
    </location>
</feature>
<feature type="transmembrane region" description="Helical" evidence="1">
    <location>
        <begin position="59"/>
        <end position="77"/>
    </location>
</feature>
<comment type="caution">
    <text evidence="2">The sequence shown here is derived from an EMBL/GenBank/DDBJ whole genome shotgun (WGS) entry which is preliminary data.</text>
</comment>
<evidence type="ECO:0000313" key="3">
    <source>
        <dbReference type="Proteomes" id="UP000295484"/>
    </source>
</evidence>
<dbReference type="AlphaFoldDB" id="A0A4R8G2K2"/>
<sequence>MKGRFPAGLAGLMATILALATALGLAKGGLHVSNHEGDLLHLADIVRREVDGEWPHLDFVTPLGVLAYAPIAALAALGLPLGLAVIWAQALVGAVLLPGALWVGLSRLDRGWACLFGAGVMGLAVALASGGPEPWISLSMHYNRWGWAIAFIVLAIAILPPRRSGPGQQLADGLALGLGLAALALIKATYLLACAPVAVLALALRRDGRALATALAAALAIWGGLTLVAGPGLWPAYLTDLLEVARNDMRPFPSDPFLTVIGGTRTLAGTLLYLAAVILARRGGWRQEGLLLLAAGPGLAYVTYQNHGNAPVWLFLLGILALALRRPGTPQPSGLMAVGWSALLLAAPIFLALFESPIRNFSAAEGEAVALLPGDQGLWMPAARALRVETRIERPLDLDPPDWLVDPGPEPTVFRGTELEGCVVTNGLVAWYRAISEDLAATGFAGHPAFVADVLSAYWLFGGVGRLDGGAPWYYGGLPGIEGAELLLVPQCVGNIDARRGILAAVEAGGYELTELRRTRDYIVLGIAPPAASAR</sequence>
<evidence type="ECO:0008006" key="4">
    <source>
        <dbReference type="Google" id="ProtNLM"/>
    </source>
</evidence>
<feature type="transmembrane region" description="Helical" evidence="1">
    <location>
        <begin position="110"/>
        <end position="130"/>
    </location>
</feature>
<protein>
    <recommendedName>
        <fullName evidence="4">DUF2029 domain-containing protein</fullName>
    </recommendedName>
</protein>
<keyword evidence="1" id="KW-0472">Membrane</keyword>
<evidence type="ECO:0000313" key="2">
    <source>
        <dbReference type="EMBL" id="TDX29307.1"/>
    </source>
</evidence>
<feature type="transmembrane region" description="Helical" evidence="1">
    <location>
        <begin position="180"/>
        <end position="204"/>
    </location>
</feature>
<keyword evidence="1" id="KW-1133">Transmembrane helix</keyword>
<organism evidence="2 3">
    <name type="scientific">Rhodovulum visakhapatnamense</name>
    <dbReference type="NCBI Taxonomy" id="364297"/>
    <lineage>
        <taxon>Bacteria</taxon>
        <taxon>Pseudomonadati</taxon>
        <taxon>Pseudomonadota</taxon>
        <taxon>Alphaproteobacteria</taxon>
        <taxon>Rhodobacterales</taxon>
        <taxon>Paracoccaceae</taxon>
        <taxon>Rhodovulum</taxon>
    </lineage>
</organism>
<feature type="transmembrane region" description="Helical" evidence="1">
    <location>
        <begin position="257"/>
        <end position="280"/>
    </location>
</feature>
<keyword evidence="1" id="KW-0812">Transmembrane</keyword>
<reference evidence="2 3" key="1">
    <citation type="submission" date="2019-03" db="EMBL/GenBank/DDBJ databases">
        <title>Genomic Encyclopedia of Type Strains, Phase IV (KMG-IV): sequencing the most valuable type-strain genomes for metagenomic binning, comparative biology and taxonomic classification.</title>
        <authorList>
            <person name="Goeker M."/>
        </authorList>
    </citation>
    <scope>NUCLEOTIDE SEQUENCE [LARGE SCALE GENOMIC DNA]</scope>
    <source>
        <strain evidence="2 3">JA181</strain>
    </source>
</reference>